<dbReference type="PANTHER" id="PTHR30604:SF1">
    <property type="entry name" value="DNA UTILIZATION PROTEIN HOFQ"/>
    <property type="match status" value="1"/>
</dbReference>
<evidence type="ECO:0000256" key="4">
    <source>
        <dbReference type="SAM" id="Coils"/>
    </source>
</evidence>
<reference evidence="6" key="1">
    <citation type="journal article" date="2014" name="Front. Microbiol.">
        <title>High frequency of phylogenetically diverse reductive dehalogenase-homologous genes in deep subseafloor sedimentary metagenomes.</title>
        <authorList>
            <person name="Kawai M."/>
            <person name="Futagami T."/>
            <person name="Toyoda A."/>
            <person name="Takaki Y."/>
            <person name="Nishi S."/>
            <person name="Hori S."/>
            <person name="Arai W."/>
            <person name="Tsubouchi T."/>
            <person name="Morono Y."/>
            <person name="Uchiyama I."/>
            <person name="Ito T."/>
            <person name="Fujiyama A."/>
            <person name="Inagaki F."/>
            <person name="Takami H."/>
        </authorList>
    </citation>
    <scope>NUCLEOTIDE SEQUENCE</scope>
    <source>
        <strain evidence="6">Expedition CK06-06</strain>
    </source>
</reference>
<dbReference type="InterPro" id="IPR051808">
    <property type="entry name" value="Type_IV_pilus_biogenesis"/>
</dbReference>
<protein>
    <recommendedName>
        <fullName evidence="5">Secretin/TonB short N-terminal domain-containing protein</fullName>
    </recommendedName>
</protein>
<sequence length="254" mass="28236">MLWENRLSIGIIVISLAAVGLVLGPAPGLAQVASEKTSTLISLDVKQMDLQDVLRLIAEKANVNIIAGREVDGAVTLRLKNVDLWQALEAILGASGFTYREEDGIIRVVKAKELGEVKTPLLETKIIFLKFAKAEDVKEAFQHLLSASGTMEADPTSNALIVTDTPEDIENIKKGVAELEEAAREKIEREEIGKERIQEDMESLTKRVAELEEVAREKIEKEELPPPPVLEKKRFQLNYINVEEKKDILTESLD</sequence>
<dbReference type="Pfam" id="PF07660">
    <property type="entry name" value="STN"/>
    <property type="match status" value="1"/>
</dbReference>
<feature type="non-terminal residue" evidence="6">
    <location>
        <position position="254"/>
    </location>
</feature>
<organism evidence="6">
    <name type="scientific">marine sediment metagenome</name>
    <dbReference type="NCBI Taxonomy" id="412755"/>
    <lineage>
        <taxon>unclassified sequences</taxon>
        <taxon>metagenomes</taxon>
        <taxon>ecological metagenomes</taxon>
    </lineage>
</organism>
<dbReference type="InterPro" id="IPR005644">
    <property type="entry name" value="NolW-like"/>
</dbReference>
<gene>
    <name evidence="6" type="ORF">S03H2_13288</name>
</gene>
<evidence type="ECO:0000256" key="1">
    <source>
        <dbReference type="ARBA" id="ARBA00022448"/>
    </source>
</evidence>
<dbReference type="PANTHER" id="PTHR30604">
    <property type="entry name" value="PROTEIN TRANSPORT PROTEIN HOFQ"/>
    <property type="match status" value="1"/>
</dbReference>
<dbReference type="Gene3D" id="3.30.1370.130">
    <property type="match status" value="1"/>
</dbReference>
<evidence type="ECO:0000259" key="5">
    <source>
        <dbReference type="SMART" id="SM00965"/>
    </source>
</evidence>
<dbReference type="SMART" id="SM00965">
    <property type="entry name" value="STN"/>
    <property type="match status" value="1"/>
</dbReference>
<keyword evidence="3" id="KW-0998">Cell outer membrane</keyword>
<name>X1G408_9ZZZZ</name>
<evidence type="ECO:0000256" key="3">
    <source>
        <dbReference type="ARBA" id="ARBA00023237"/>
    </source>
</evidence>
<proteinExistence type="predicted"/>
<keyword evidence="1" id="KW-0813">Transport</keyword>
<dbReference type="GO" id="GO:0019867">
    <property type="term" value="C:outer membrane"/>
    <property type="evidence" value="ECO:0007669"/>
    <property type="project" value="InterPro"/>
</dbReference>
<keyword evidence="4" id="KW-0175">Coiled coil</keyword>
<dbReference type="Pfam" id="PF03958">
    <property type="entry name" value="Secretin_N"/>
    <property type="match status" value="1"/>
</dbReference>
<feature type="domain" description="Secretin/TonB short N-terminal" evidence="5">
    <location>
        <begin position="63"/>
        <end position="111"/>
    </location>
</feature>
<dbReference type="InterPro" id="IPR011662">
    <property type="entry name" value="Secretin/TonB_short_N"/>
</dbReference>
<dbReference type="Gene3D" id="3.30.1370.120">
    <property type="match status" value="1"/>
</dbReference>
<feature type="coiled-coil region" evidence="4">
    <location>
        <begin position="169"/>
        <end position="221"/>
    </location>
</feature>
<keyword evidence="2" id="KW-0472">Membrane</keyword>
<evidence type="ECO:0000256" key="2">
    <source>
        <dbReference type="ARBA" id="ARBA00023136"/>
    </source>
</evidence>
<dbReference type="AlphaFoldDB" id="X1G408"/>
<dbReference type="EMBL" id="BARU01006745">
    <property type="protein sequence ID" value="GAH36314.1"/>
    <property type="molecule type" value="Genomic_DNA"/>
</dbReference>
<accession>X1G408</accession>
<comment type="caution">
    <text evidence="6">The sequence shown here is derived from an EMBL/GenBank/DDBJ whole genome shotgun (WGS) entry which is preliminary data.</text>
</comment>
<evidence type="ECO:0000313" key="6">
    <source>
        <dbReference type="EMBL" id="GAH36314.1"/>
    </source>
</evidence>
<dbReference type="InterPro" id="IPR038591">
    <property type="entry name" value="NolW-like_sf"/>
</dbReference>